<evidence type="ECO:0000313" key="4">
    <source>
        <dbReference type="RefSeq" id="XP_017772578.1"/>
    </source>
</evidence>
<dbReference type="Gene3D" id="2.30.110.10">
    <property type="entry name" value="Electron Transport, Fmn-binding Protein, Chain A"/>
    <property type="match status" value="1"/>
</dbReference>
<organism evidence="3 4">
    <name type="scientific">Nicrophorus vespilloides</name>
    <name type="common">Boreal carrion beetle</name>
    <dbReference type="NCBI Taxonomy" id="110193"/>
    <lineage>
        <taxon>Eukaryota</taxon>
        <taxon>Metazoa</taxon>
        <taxon>Ecdysozoa</taxon>
        <taxon>Arthropoda</taxon>
        <taxon>Hexapoda</taxon>
        <taxon>Insecta</taxon>
        <taxon>Pterygota</taxon>
        <taxon>Neoptera</taxon>
        <taxon>Endopterygota</taxon>
        <taxon>Coleoptera</taxon>
        <taxon>Polyphaga</taxon>
        <taxon>Staphyliniformia</taxon>
        <taxon>Silphidae</taxon>
        <taxon>Nicrophorinae</taxon>
        <taxon>Nicrophorus</taxon>
    </lineage>
</organism>
<evidence type="ECO:0000259" key="2">
    <source>
        <dbReference type="Pfam" id="PF13883"/>
    </source>
</evidence>
<dbReference type="Pfam" id="PF13883">
    <property type="entry name" value="CREG_beta-barrel"/>
    <property type="match status" value="1"/>
</dbReference>
<proteinExistence type="predicted"/>
<name>A0ABM1MDC8_NICVS</name>
<evidence type="ECO:0000313" key="5">
    <source>
        <dbReference type="RefSeq" id="XP_017772579.1"/>
    </source>
</evidence>
<dbReference type="RefSeq" id="XP_017772578.1">
    <property type="nucleotide sequence ID" value="XM_017917089.1"/>
</dbReference>
<accession>A0ABM1MDC8</accession>
<gene>
    <name evidence="4 5" type="primary">LOC108559742</name>
</gene>
<dbReference type="RefSeq" id="XP_017772579.1">
    <property type="nucleotide sequence ID" value="XM_017917090.1"/>
</dbReference>
<keyword evidence="3" id="KW-1185">Reference proteome</keyword>
<evidence type="ECO:0000256" key="1">
    <source>
        <dbReference type="SAM" id="SignalP"/>
    </source>
</evidence>
<evidence type="ECO:0000313" key="3">
    <source>
        <dbReference type="Proteomes" id="UP000695000"/>
    </source>
</evidence>
<feature type="domain" description="CREG-like beta-barrel" evidence="2">
    <location>
        <begin position="21"/>
        <end position="189"/>
    </location>
</feature>
<dbReference type="SUPFAM" id="SSF50475">
    <property type="entry name" value="FMN-binding split barrel"/>
    <property type="match status" value="1"/>
</dbReference>
<dbReference type="PANTHER" id="PTHR13343">
    <property type="entry name" value="CREG1 PROTEIN"/>
    <property type="match status" value="1"/>
</dbReference>
<sequence>MKSLLFSCILLCVSVYAKDIPDPSKTAQMARYIINNVDWIAISTISTLPSVNSFPFVNLKSVSDGPLGKGTGVPYLLMTNLDLTGRDVLQDNRTTIMASLAEISYCNSVNYDPQDPRCGRLIISGELSKLDETTDEYKMAKNDLFIRHPIMEEWMKVHNFYIAKINIKNILILDNFGGAKTVTVDDYYNANDYSSIKSTKQAEADIVVVQMAVARNYRFKQ</sequence>
<protein>
    <submittedName>
        <fullName evidence="4 5">Protein CREG1-like</fullName>
    </submittedName>
</protein>
<reference evidence="4 5" key="1">
    <citation type="submission" date="2025-05" db="UniProtKB">
        <authorList>
            <consortium name="RefSeq"/>
        </authorList>
    </citation>
    <scope>IDENTIFICATION</scope>
    <source>
        <tissue evidence="4 5">Whole Larva</tissue>
    </source>
</reference>
<keyword evidence="1" id="KW-0732">Signal</keyword>
<dbReference type="Proteomes" id="UP000695000">
    <property type="component" value="Unplaced"/>
</dbReference>
<dbReference type="InterPro" id="IPR012349">
    <property type="entry name" value="Split_barrel_FMN-bd"/>
</dbReference>
<feature type="chain" id="PRO_5045022691" evidence="1">
    <location>
        <begin position="18"/>
        <end position="221"/>
    </location>
</feature>
<feature type="signal peptide" evidence="1">
    <location>
        <begin position="1"/>
        <end position="17"/>
    </location>
</feature>
<dbReference type="GeneID" id="108559742"/>
<dbReference type="InterPro" id="IPR055343">
    <property type="entry name" value="CREG_beta-barrel"/>
</dbReference>
<dbReference type="PANTHER" id="PTHR13343:SF17">
    <property type="entry name" value="CELLULAR REPRESSOR OF E1A-STIMULATED GENES, ISOFORM A"/>
    <property type="match status" value="1"/>
</dbReference>